<dbReference type="Gene3D" id="3.30.60.30">
    <property type="match status" value="1"/>
</dbReference>
<dbReference type="InterPro" id="IPR002350">
    <property type="entry name" value="Kazal_dom"/>
</dbReference>
<dbReference type="Pfam" id="PF00050">
    <property type="entry name" value="Kazal_1"/>
    <property type="match status" value="1"/>
</dbReference>
<gene>
    <name evidence="4" type="primary">LOC109483540</name>
</gene>
<evidence type="ECO:0000313" key="3">
    <source>
        <dbReference type="Proteomes" id="UP000515135"/>
    </source>
</evidence>
<feature type="signal peptide" evidence="1">
    <location>
        <begin position="1"/>
        <end position="24"/>
    </location>
</feature>
<dbReference type="InterPro" id="IPR036058">
    <property type="entry name" value="Kazal_dom_sf"/>
</dbReference>
<reference evidence="4" key="1">
    <citation type="submission" date="2025-08" db="UniProtKB">
        <authorList>
            <consortium name="RefSeq"/>
        </authorList>
    </citation>
    <scope>IDENTIFICATION</scope>
    <source>
        <tissue evidence="4">Gonad</tissue>
    </source>
</reference>
<dbReference type="OrthoDB" id="328123at2759"/>
<protein>
    <submittedName>
        <fullName evidence="4">Turripeptide Lol9.1-like</fullName>
    </submittedName>
</protein>
<evidence type="ECO:0000256" key="1">
    <source>
        <dbReference type="SAM" id="SignalP"/>
    </source>
</evidence>
<keyword evidence="1" id="KW-0732">Signal</keyword>
<dbReference type="Proteomes" id="UP000515135">
    <property type="component" value="Unplaced"/>
</dbReference>
<dbReference type="KEGG" id="bbel:109483540"/>
<feature type="domain" description="Kazal-like" evidence="2">
    <location>
        <begin position="31"/>
        <end position="82"/>
    </location>
</feature>
<dbReference type="RefSeq" id="XP_019642133.1">
    <property type="nucleotide sequence ID" value="XM_019786574.1"/>
</dbReference>
<dbReference type="CDD" id="cd00104">
    <property type="entry name" value="KAZAL_FS"/>
    <property type="match status" value="1"/>
</dbReference>
<dbReference type="SMART" id="SM00280">
    <property type="entry name" value="KAZAL"/>
    <property type="match status" value="1"/>
</dbReference>
<evidence type="ECO:0000313" key="4">
    <source>
        <dbReference type="RefSeq" id="XP_019642133.1"/>
    </source>
</evidence>
<name>A0A6P4ZYV8_BRABE</name>
<dbReference type="GeneID" id="109483540"/>
<keyword evidence="3" id="KW-1185">Reference proteome</keyword>
<dbReference type="AlphaFoldDB" id="A0A6P4ZYV8"/>
<dbReference type="SUPFAM" id="SSF100895">
    <property type="entry name" value="Kazal-type serine protease inhibitors"/>
    <property type="match status" value="1"/>
</dbReference>
<organism evidence="3 4">
    <name type="scientific">Branchiostoma belcheri</name>
    <name type="common">Amphioxus</name>
    <dbReference type="NCBI Taxonomy" id="7741"/>
    <lineage>
        <taxon>Eukaryota</taxon>
        <taxon>Metazoa</taxon>
        <taxon>Chordata</taxon>
        <taxon>Cephalochordata</taxon>
        <taxon>Leptocardii</taxon>
        <taxon>Amphioxiformes</taxon>
        <taxon>Branchiostomatidae</taxon>
        <taxon>Branchiostoma</taxon>
    </lineage>
</organism>
<proteinExistence type="predicted"/>
<evidence type="ECO:0000259" key="2">
    <source>
        <dbReference type="PROSITE" id="PS51465"/>
    </source>
</evidence>
<accession>A0A6P4ZYV8</accession>
<sequence>MNTSVVAILLTLLVAAFLSPSVEGRVVPGLGGQFERCPRYCIQVYDPVCGSDGNQYSNSCFLGIAQCRNPSLRRAPDHVCGLDGELM</sequence>
<feature type="chain" id="PRO_5028415384" evidence="1">
    <location>
        <begin position="25"/>
        <end position="87"/>
    </location>
</feature>
<dbReference type="PROSITE" id="PS51465">
    <property type="entry name" value="KAZAL_2"/>
    <property type="match status" value="1"/>
</dbReference>